<dbReference type="Pfam" id="PF10469">
    <property type="entry name" value="AKAP7_NLS"/>
    <property type="match status" value="1"/>
</dbReference>
<dbReference type="SUPFAM" id="SSF55144">
    <property type="entry name" value="LigT-like"/>
    <property type="match status" value="1"/>
</dbReference>
<evidence type="ECO:0000313" key="2">
    <source>
        <dbReference type="EMBL" id="EZG67896.1"/>
    </source>
</evidence>
<comment type="caution">
    <text evidence="2">The sequence shown here is derived from an EMBL/GenBank/DDBJ whole genome shotgun (WGS) entry which is preliminary data.</text>
</comment>
<evidence type="ECO:0000259" key="1">
    <source>
        <dbReference type="Pfam" id="PF10469"/>
    </source>
</evidence>
<dbReference type="PANTHER" id="PTHR15934:SF2">
    <property type="entry name" value="A-KINASE ANCHOR PROTEIN 7-LIKE PHOSPHOESTERASE DOMAIN-CONTAINING PROTEIN"/>
    <property type="match status" value="1"/>
</dbReference>
<dbReference type="Gene3D" id="3.90.1140.10">
    <property type="entry name" value="Cyclic phosphodiesterase"/>
    <property type="match status" value="1"/>
</dbReference>
<keyword evidence="3" id="KW-1185">Reference proteome</keyword>
<dbReference type="GeneID" id="22912429"/>
<proteinExistence type="predicted"/>
<dbReference type="EMBL" id="AFNH02000494">
    <property type="protein sequence ID" value="EZG67896.1"/>
    <property type="molecule type" value="Genomic_DNA"/>
</dbReference>
<gene>
    <name evidence="2" type="ORF">GNI_065790</name>
</gene>
<dbReference type="PANTHER" id="PTHR15934">
    <property type="entry name" value="RNA 2',3'-CYCLIC PHOSPHODIESTERASE"/>
    <property type="match status" value="1"/>
</dbReference>
<dbReference type="Proteomes" id="UP000019763">
    <property type="component" value="Unassembled WGS sequence"/>
</dbReference>
<dbReference type="OrthoDB" id="10293727at2759"/>
<evidence type="ECO:0000313" key="3">
    <source>
        <dbReference type="Proteomes" id="UP000019763"/>
    </source>
</evidence>
<accession>A0A023B7U6</accession>
<dbReference type="InterPro" id="IPR052641">
    <property type="entry name" value="AKAP7_isoform_gamma"/>
</dbReference>
<sequence>MNEGKYDNDERIRARGCDTARRYVAADNCTGDESPELDAGRFRDTRRFEDPDRFADRFTDPVEREGGGVRVSEWADLDVRHEGGVRSTVPFASLTMAERPAVMESVASSMECAARLEDEPKMDRPVSGGSRASHFIAFRIDDPDAVDRFVAFQDAICEQHPFLDIGRTNPQKFHLTLLVLSLRPSEIEVAVQAMNAGIEMFRKRMAQTLNLEFRTVGAFNTRLLFVAPSLRQRLILDALHVDLARACGAHGLTIVGAGAGWTSAMALKHKIQATGVGLSHVKLARPRDGTGAAEEAAQNTMTVNEPCSSVSNDYTPSPEDIKRSSAAATFRETLESSLHSTPLDRSLLKKYDITGYRNTFYVPQVSVFKMGKANRKNKNAKYTPPQLSHTLPI</sequence>
<dbReference type="GO" id="GO:0005829">
    <property type="term" value="C:cytosol"/>
    <property type="evidence" value="ECO:0007669"/>
    <property type="project" value="TreeGrafter"/>
</dbReference>
<dbReference type="GO" id="GO:0010738">
    <property type="term" value="P:regulation of protein kinase A signaling"/>
    <property type="evidence" value="ECO:0007669"/>
    <property type="project" value="TreeGrafter"/>
</dbReference>
<dbReference type="VEuPathDB" id="CryptoDB:GNI_065790"/>
<name>A0A023B7U6_GRENI</name>
<reference evidence="2" key="1">
    <citation type="submission" date="2013-12" db="EMBL/GenBank/DDBJ databases">
        <authorList>
            <person name="Omoto C.K."/>
            <person name="Sibley D."/>
            <person name="Venepally P."/>
            <person name="Hadjithomas M."/>
            <person name="Karamycheva S."/>
            <person name="Brunk B."/>
            <person name="Roos D."/>
            <person name="Caler E."/>
            <person name="Lorenzi H."/>
        </authorList>
    </citation>
    <scope>NUCLEOTIDE SEQUENCE</scope>
</reference>
<feature type="domain" description="A-kinase anchor protein 7-like phosphoesterase" evidence="1">
    <location>
        <begin position="133"/>
        <end position="229"/>
    </location>
</feature>
<dbReference type="GO" id="GO:0016874">
    <property type="term" value="F:ligase activity"/>
    <property type="evidence" value="ECO:0007669"/>
    <property type="project" value="UniProtKB-KW"/>
</dbReference>
<dbReference type="InterPro" id="IPR009097">
    <property type="entry name" value="Cyclic_Pdiesterase"/>
</dbReference>
<dbReference type="GO" id="GO:0034237">
    <property type="term" value="F:protein kinase A regulatory subunit binding"/>
    <property type="evidence" value="ECO:0007669"/>
    <property type="project" value="TreeGrafter"/>
</dbReference>
<dbReference type="InterPro" id="IPR019510">
    <property type="entry name" value="AKAP7-like_phosphoesterase"/>
</dbReference>
<organism evidence="2 3">
    <name type="scientific">Gregarina niphandrodes</name>
    <name type="common">Septate eugregarine</name>
    <dbReference type="NCBI Taxonomy" id="110365"/>
    <lineage>
        <taxon>Eukaryota</taxon>
        <taxon>Sar</taxon>
        <taxon>Alveolata</taxon>
        <taxon>Apicomplexa</taxon>
        <taxon>Conoidasida</taxon>
        <taxon>Gregarinasina</taxon>
        <taxon>Eugregarinorida</taxon>
        <taxon>Gregarinidae</taxon>
        <taxon>Gregarina</taxon>
    </lineage>
</organism>
<dbReference type="AlphaFoldDB" id="A0A023B7U6"/>
<protein>
    <submittedName>
        <fullName evidence="2">AKAP7 2'5' RNA ligase-like domain protein</fullName>
    </submittedName>
</protein>
<dbReference type="RefSeq" id="XP_011130144.1">
    <property type="nucleotide sequence ID" value="XM_011131842.1"/>
</dbReference>